<name>A0ABR8TPW3_9PSED</name>
<organism evidence="1 2">
    <name type="scientific">Serpens gallinarum</name>
    <dbReference type="NCBI Taxonomy" id="2763075"/>
    <lineage>
        <taxon>Bacteria</taxon>
        <taxon>Pseudomonadati</taxon>
        <taxon>Pseudomonadota</taxon>
        <taxon>Gammaproteobacteria</taxon>
        <taxon>Pseudomonadales</taxon>
        <taxon>Pseudomonadaceae</taxon>
        <taxon>Pseudomonas</taxon>
    </lineage>
</organism>
<gene>
    <name evidence="1" type="ORF">H9642_10140</name>
</gene>
<sequence length="88" mass="10025">MELTREILACMQHIRRQLRQELALDIHISESDAVPRMVECCAQSANAETRDMGEHLSELSGIRRAPPVLTEAQLVARYMERYTGTLRG</sequence>
<proteinExistence type="predicted"/>
<protein>
    <submittedName>
        <fullName evidence="1">Uncharacterized protein</fullName>
    </submittedName>
</protein>
<dbReference type="Proteomes" id="UP000611945">
    <property type="component" value="Unassembled WGS sequence"/>
</dbReference>
<keyword evidence="2" id="KW-1185">Reference proteome</keyword>
<accession>A0ABR8TPW3</accession>
<dbReference type="EMBL" id="JACSQG010000004">
    <property type="protein sequence ID" value="MBD7977550.1"/>
    <property type="molecule type" value="Genomic_DNA"/>
</dbReference>
<evidence type="ECO:0000313" key="2">
    <source>
        <dbReference type="Proteomes" id="UP000611945"/>
    </source>
</evidence>
<reference evidence="1 2" key="1">
    <citation type="submission" date="2020-08" db="EMBL/GenBank/DDBJ databases">
        <title>A Genomic Blueprint of the Chicken Gut Microbiome.</title>
        <authorList>
            <person name="Gilroy R."/>
            <person name="Ravi A."/>
            <person name="Getino M."/>
            <person name="Pursley I."/>
            <person name="Horton D.L."/>
            <person name="Alikhan N.-F."/>
            <person name="Baker D."/>
            <person name="Gharbi K."/>
            <person name="Hall N."/>
            <person name="Watson M."/>
            <person name="Adriaenssens E.M."/>
            <person name="Foster-Nyarko E."/>
            <person name="Jarju S."/>
            <person name="Secka A."/>
            <person name="Antonio M."/>
            <person name="Oren A."/>
            <person name="Chaudhuri R."/>
            <person name="La Ragione R.M."/>
            <person name="Hildebrand F."/>
            <person name="Pallen M.J."/>
        </authorList>
    </citation>
    <scope>NUCLEOTIDE SEQUENCE [LARGE SCALE GENOMIC DNA]</scope>
    <source>
        <strain evidence="1 2">Sa2CUA2</strain>
    </source>
</reference>
<comment type="caution">
    <text evidence="1">The sequence shown here is derived from an EMBL/GenBank/DDBJ whole genome shotgun (WGS) entry which is preliminary data.</text>
</comment>
<evidence type="ECO:0000313" key="1">
    <source>
        <dbReference type="EMBL" id="MBD7977550.1"/>
    </source>
</evidence>